<keyword evidence="6" id="KW-1185">Reference proteome</keyword>
<keyword evidence="2" id="KW-0238">DNA-binding</keyword>
<evidence type="ECO:0000256" key="1">
    <source>
        <dbReference type="ARBA" id="ARBA00023015"/>
    </source>
</evidence>
<evidence type="ECO:0000313" key="5">
    <source>
        <dbReference type="EMBL" id="ABV92440.1"/>
    </source>
</evidence>
<dbReference type="SUPFAM" id="SSF46785">
    <property type="entry name" value="Winged helix' DNA-binding domain"/>
    <property type="match status" value="1"/>
</dbReference>
<reference evidence="6" key="1">
    <citation type="journal article" date="2010" name="ISME J.">
        <title>The complete genome sequence of the algal symbiont Dinoroseobacter shibae: a hitchhiker's guide to life in the sea.</title>
        <authorList>
            <person name="Wagner-Dobler I."/>
            <person name="Ballhausen B."/>
            <person name="Berger M."/>
            <person name="Brinkhoff T."/>
            <person name="Buchholz I."/>
            <person name="Bunk B."/>
            <person name="Cypionka H."/>
            <person name="Daniel R."/>
            <person name="Drepper T."/>
            <person name="Gerdts G."/>
            <person name="Hahnke S."/>
            <person name="Han C."/>
            <person name="Jahn D."/>
            <person name="Kalhoefer D."/>
            <person name="Kiss H."/>
            <person name="Klenk H.P."/>
            <person name="Kyrpides N."/>
            <person name="Liebl W."/>
            <person name="Liesegang H."/>
            <person name="Meincke L."/>
            <person name="Pati A."/>
            <person name="Petersen J."/>
            <person name="Piekarski T."/>
            <person name="Pommerenke C."/>
            <person name="Pradella S."/>
            <person name="Pukall R."/>
            <person name="Rabus R."/>
            <person name="Stackebrandt E."/>
            <person name="Thole S."/>
            <person name="Thompson L."/>
            <person name="Tielen P."/>
            <person name="Tomasch J."/>
            <person name="von Jan M."/>
            <person name="Wanphrut N."/>
            <person name="Wichels A."/>
            <person name="Zech H."/>
            <person name="Simon M."/>
        </authorList>
    </citation>
    <scope>NUCLEOTIDE SEQUENCE [LARGE SCALE GENOMIC DNA]</scope>
    <source>
        <strain evidence="6">DSM 16493 / NCIMB 14021 / DFL 12</strain>
    </source>
</reference>
<evidence type="ECO:0000256" key="3">
    <source>
        <dbReference type="ARBA" id="ARBA00023163"/>
    </source>
</evidence>
<keyword evidence="1" id="KW-0805">Transcription regulation</keyword>
<accession>A8LQF4</accession>
<dbReference type="eggNOG" id="COG2188">
    <property type="taxonomic scope" value="Bacteria"/>
</dbReference>
<dbReference type="InterPro" id="IPR000524">
    <property type="entry name" value="Tscrpt_reg_HTH_GntR"/>
</dbReference>
<dbReference type="InterPro" id="IPR028978">
    <property type="entry name" value="Chorismate_lyase_/UTRA_dom_sf"/>
</dbReference>
<dbReference type="InterPro" id="IPR036388">
    <property type="entry name" value="WH-like_DNA-bd_sf"/>
</dbReference>
<protein>
    <submittedName>
        <fullName evidence="5">Transcriptional regulator</fullName>
    </submittedName>
</protein>
<dbReference type="SUPFAM" id="SSF64288">
    <property type="entry name" value="Chorismate lyase-like"/>
    <property type="match status" value="1"/>
</dbReference>
<evidence type="ECO:0000313" key="6">
    <source>
        <dbReference type="Proteomes" id="UP000006833"/>
    </source>
</evidence>
<dbReference type="Gene3D" id="1.10.10.10">
    <property type="entry name" value="Winged helix-like DNA-binding domain superfamily/Winged helix DNA-binding domain"/>
    <property type="match status" value="1"/>
</dbReference>
<dbReference type="EMBL" id="CP000830">
    <property type="protein sequence ID" value="ABV92440.1"/>
    <property type="molecule type" value="Genomic_DNA"/>
</dbReference>
<dbReference type="SMART" id="SM00866">
    <property type="entry name" value="UTRA"/>
    <property type="match status" value="1"/>
</dbReference>
<keyword evidence="3" id="KW-0804">Transcription</keyword>
<dbReference type="GO" id="GO:0045892">
    <property type="term" value="P:negative regulation of DNA-templated transcription"/>
    <property type="evidence" value="ECO:0007669"/>
    <property type="project" value="TreeGrafter"/>
</dbReference>
<sequence>MDGGSGTHLPEGGKARRVYLQLRDMLSRGALRPGDTLPGEQKMAAQYGVSRVTIRRALEALADDGLIDKRAGAGSTVRETAQDTPLAGNLASLMPQLVEMGQRTEARLLSFAYGPAPAAVVRALGLAEAVTVQTAVRVRLLRGVPFSHLTTHVPAEIATNYSEADLATTPLFRLLERSGVRIASARQSVTATLATPEVAAALDVSVGSALTALTRIVTDDQGQWVEYLSALYRPDLYRLDMTLSRVGAGEDRHWQPVIGAPPETDP</sequence>
<organism evidence="5 6">
    <name type="scientific">Dinoroseobacter shibae (strain DSM 16493 / NCIMB 14021 / DFL 12)</name>
    <dbReference type="NCBI Taxonomy" id="398580"/>
    <lineage>
        <taxon>Bacteria</taxon>
        <taxon>Pseudomonadati</taxon>
        <taxon>Pseudomonadota</taxon>
        <taxon>Alphaproteobacteria</taxon>
        <taxon>Rhodobacterales</taxon>
        <taxon>Roseobacteraceae</taxon>
        <taxon>Dinoroseobacter</taxon>
    </lineage>
</organism>
<dbReference type="GO" id="GO:0003677">
    <property type="term" value="F:DNA binding"/>
    <property type="evidence" value="ECO:0007669"/>
    <property type="project" value="UniProtKB-KW"/>
</dbReference>
<dbReference type="Pfam" id="PF07702">
    <property type="entry name" value="UTRA"/>
    <property type="match status" value="1"/>
</dbReference>
<dbReference type="PROSITE" id="PS50949">
    <property type="entry name" value="HTH_GNTR"/>
    <property type="match status" value="1"/>
</dbReference>
<dbReference type="Proteomes" id="UP000006833">
    <property type="component" value="Chromosome"/>
</dbReference>
<dbReference type="GO" id="GO:0003700">
    <property type="term" value="F:DNA-binding transcription factor activity"/>
    <property type="evidence" value="ECO:0007669"/>
    <property type="project" value="InterPro"/>
</dbReference>
<feature type="domain" description="HTH gntR-type" evidence="4">
    <location>
        <begin position="12"/>
        <end position="80"/>
    </location>
</feature>
<dbReference type="Pfam" id="PF00392">
    <property type="entry name" value="GntR"/>
    <property type="match status" value="1"/>
</dbReference>
<dbReference type="Gene3D" id="3.40.1410.10">
    <property type="entry name" value="Chorismate lyase-like"/>
    <property type="match status" value="1"/>
</dbReference>
<evidence type="ECO:0000259" key="4">
    <source>
        <dbReference type="PROSITE" id="PS50949"/>
    </source>
</evidence>
<gene>
    <name evidence="5" type="ordered locus">Dshi_0694</name>
</gene>
<dbReference type="InterPro" id="IPR036390">
    <property type="entry name" value="WH_DNA-bd_sf"/>
</dbReference>
<dbReference type="HOGENOM" id="CLU_063236_2_2_5"/>
<dbReference type="AlphaFoldDB" id="A8LQF4"/>
<dbReference type="SMART" id="SM00345">
    <property type="entry name" value="HTH_GNTR"/>
    <property type="match status" value="1"/>
</dbReference>
<dbReference type="PRINTS" id="PR00035">
    <property type="entry name" value="HTHGNTR"/>
</dbReference>
<dbReference type="KEGG" id="dsh:Dshi_0694"/>
<dbReference type="InterPro" id="IPR011663">
    <property type="entry name" value="UTRA"/>
</dbReference>
<name>A8LQF4_DINSH</name>
<dbReference type="InterPro" id="IPR050679">
    <property type="entry name" value="Bact_HTH_transcr_reg"/>
</dbReference>
<dbReference type="PANTHER" id="PTHR44846">
    <property type="entry name" value="MANNOSYL-D-GLYCERATE TRANSPORT/METABOLISM SYSTEM REPRESSOR MNGR-RELATED"/>
    <property type="match status" value="1"/>
</dbReference>
<dbReference type="RefSeq" id="WP_012177372.1">
    <property type="nucleotide sequence ID" value="NC_009952.1"/>
</dbReference>
<dbReference type="STRING" id="398580.Dshi_0694"/>
<dbReference type="CDD" id="cd07377">
    <property type="entry name" value="WHTH_GntR"/>
    <property type="match status" value="1"/>
</dbReference>
<proteinExistence type="predicted"/>
<dbReference type="PANTHER" id="PTHR44846:SF17">
    <property type="entry name" value="GNTR-FAMILY TRANSCRIPTIONAL REGULATOR"/>
    <property type="match status" value="1"/>
</dbReference>
<evidence type="ECO:0000256" key="2">
    <source>
        <dbReference type="ARBA" id="ARBA00023125"/>
    </source>
</evidence>